<evidence type="ECO:0000313" key="2">
    <source>
        <dbReference type="Proteomes" id="UP001219525"/>
    </source>
</evidence>
<evidence type="ECO:0000313" key="1">
    <source>
        <dbReference type="EMBL" id="KAJ7227022.1"/>
    </source>
</evidence>
<organism evidence="1 2">
    <name type="scientific">Mycena pura</name>
    <dbReference type="NCBI Taxonomy" id="153505"/>
    <lineage>
        <taxon>Eukaryota</taxon>
        <taxon>Fungi</taxon>
        <taxon>Dikarya</taxon>
        <taxon>Basidiomycota</taxon>
        <taxon>Agaricomycotina</taxon>
        <taxon>Agaricomycetes</taxon>
        <taxon>Agaricomycetidae</taxon>
        <taxon>Agaricales</taxon>
        <taxon>Marasmiineae</taxon>
        <taxon>Mycenaceae</taxon>
        <taxon>Mycena</taxon>
    </lineage>
</organism>
<keyword evidence="2" id="KW-1185">Reference proteome</keyword>
<sequence length="249" mass="26996">MCAALAASAPPAARCTPAHGRHACSGASYPALQAPILMSTNSCGQRMPTSARRTRSGAHTRKGVGTYVCAAYAALCRSLYACASARRARSAVLRTLMLTPVLYAWRGSRCAATRRRTSFTAGRMRAVDSSVTSGRALRCYPLPPACLAAAHACTGRCCGACAYSPHGRATRRRTRRTSYMCPARCAHWQVPYARRGLRCAATRRRTVRRGARMACSEARSGVFVSRYDNTLGSALYALARCRTSRKHFF</sequence>
<dbReference type="Proteomes" id="UP001219525">
    <property type="component" value="Unassembled WGS sequence"/>
</dbReference>
<dbReference type="EMBL" id="JARJCW010000003">
    <property type="protein sequence ID" value="KAJ7227022.1"/>
    <property type="molecule type" value="Genomic_DNA"/>
</dbReference>
<reference evidence="1" key="1">
    <citation type="submission" date="2023-03" db="EMBL/GenBank/DDBJ databases">
        <title>Massive genome expansion in bonnet fungi (Mycena s.s.) driven by repeated elements and novel gene families across ecological guilds.</title>
        <authorList>
            <consortium name="Lawrence Berkeley National Laboratory"/>
            <person name="Harder C.B."/>
            <person name="Miyauchi S."/>
            <person name="Viragh M."/>
            <person name="Kuo A."/>
            <person name="Thoen E."/>
            <person name="Andreopoulos B."/>
            <person name="Lu D."/>
            <person name="Skrede I."/>
            <person name="Drula E."/>
            <person name="Henrissat B."/>
            <person name="Morin E."/>
            <person name="Kohler A."/>
            <person name="Barry K."/>
            <person name="LaButti K."/>
            <person name="Morin E."/>
            <person name="Salamov A."/>
            <person name="Lipzen A."/>
            <person name="Mereny Z."/>
            <person name="Hegedus B."/>
            <person name="Baldrian P."/>
            <person name="Stursova M."/>
            <person name="Weitz H."/>
            <person name="Taylor A."/>
            <person name="Grigoriev I.V."/>
            <person name="Nagy L.G."/>
            <person name="Martin F."/>
            <person name="Kauserud H."/>
        </authorList>
    </citation>
    <scope>NUCLEOTIDE SEQUENCE</scope>
    <source>
        <strain evidence="1">9144</strain>
    </source>
</reference>
<gene>
    <name evidence="1" type="ORF">GGX14DRAFT_555604</name>
</gene>
<proteinExistence type="predicted"/>
<protein>
    <submittedName>
        <fullName evidence="1">Uncharacterized protein</fullName>
    </submittedName>
</protein>
<dbReference type="AlphaFoldDB" id="A0AAD6YR31"/>
<name>A0AAD6YR31_9AGAR</name>
<accession>A0AAD6YR31</accession>
<comment type="caution">
    <text evidence="1">The sequence shown here is derived from an EMBL/GenBank/DDBJ whole genome shotgun (WGS) entry which is preliminary data.</text>
</comment>